<dbReference type="AlphaFoldDB" id="A0A9W6KU16"/>
<dbReference type="EMBL" id="BSFP01000076">
    <property type="protein sequence ID" value="GLL06694.1"/>
    <property type="molecule type" value="Genomic_DNA"/>
</dbReference>
<keyword evidence="2" id="KW-1185">Reference proteome</keyword>
<proteinExistence type="predicted"/>
<name>A0A9W6KU16_9ACTN</name>
<comment type="caution">
    <text evidence="1">The sequence shown here is derived from an EMBL/GenBank/DDBJ whole genome shotgun (WGS) entry which is preliminary data.</text>
</comment>
<evidence type="ECO:0000313" key="1">
    <source>
        <dbReference type="EMBL" id="GLL06694.1"/>
    </source>
</evidence>
<sequence>MTVRSVQAGPGVACGVVAWIVVVRDSSVYHMPERMMSATGRGAAGTVAPRTVADRAPLWWRVTSTVGVDGARRSRSAAVQAAMTRGQSAAG</sequence>
<accession>A0A9W6KU16</accession>
<gene>
    <name evidence="1" type="ORF">GCM10017581_084440</name>
</gene>
<reference evidence="1" key="2">
    <citation type="submission" date="2023-01" db="EMBL/GenBank/DDBJ databases">
        <authorList>
            <person name="Sun Q."/>
            <person name="Evtushenko L."/>
        </authorList>
    </citation>
    <scope>NUCLEOTIDE SEQUENCE</scope>
    <source>
        <strain evidence="1">VKM Ac-1321</strain>
    </source>
</reference>
<organism evidence="1 2">
    <name type="scientific">Dactylosporangium matsuzakiense</name>
    <dbReference type="NCBI Taxonomy" id="53360"/>
    <lineage>
        <taxon>Bacteria</taxon>
        <taxon>Bacillati</taxon>
        <taxon>Actinomycetota</taxon>
        <taxon>Actinomycetes</taxon>
        <taxon>Micromonosporales</taxon>
        <taxon>Micromonosporaceae</taxon>
        <taxon>Dactylosporangium</taxon>
    </lineage>
</organism>
<reference evidence="1" key="1">
    <citation type="journal article" date="2014" name="Int. J. Syst. Evol. Microbiol.">
        <title>Complete genome sequence of Corynebacterium casei LMG S-19264T (=DSM 44701T), isolated from a smear-ripened cheese.</title>
        <authorList>
            <consortium name="US DOE Joint Genome Institute (JGI-PGF)"/>
            <person name="Walter F."/>
            <person name="Albersmeier A."/>
            <person name="Kalinowski J."/>
            <person name="Ruckert C."/>
        </authorList>
    </citation>
    <scope>NUCLEOTIDE SEQUENCE</scope>
    <source>
        <strain evidence="1">VKM Ac-1321</strain>
    </source>
</reference>
<dbReference type="Proteomes" id="UP001143480">
    <property type="component" value="Unassembled WGS sequence"/>
</dbReference>
<evidence type="ECO:0000313" key="2">
    <source>
        <dbReference type="Proteomes" id="UP001143480"/>
    </source>
</evidence>
<protein>
    <submittedName>
        <fullName evidence="1">Uncharacterized protein</fullName>
    </submittedName>
</protein>